<dbReference type="RefSeq" id="WP_245856424.1">
    <property type="nucleotide sequence ID" value="NZ_CP022521.1"/>
</dbReference>
<evidence type="ECO:0000313" key="3">
    <source>
        <dbReference type="EMBL" id="ASO22469.1"/>
    </source>
</evidence>
<organism evidence="3 4">
    <name type="scientific">Actinoalloteichus hoggarensis</name>
    <dbReference type="NCBI Taxonomy" id="1470176"/>
    <lineage>
        <taxon>Bacteria</taxon>
        <taxon>Bacillati</taxon>
        <taxon>Actinomycetota</taxon>
        <taxon>Actinomycetes</taxon>
        <taxon>Pseudonocardiales</taxon>
        <taxon>Pseudonocardiaceae</taxon>
        <taxon>Actinoalloteichus</taxon>
    </lineage>
</organism>
<dbReference type="InterPro" id="IPR050300">
    <property type="entry name" value="GDXG_lipolytic_enzyme"/>
</dbReference>
<dbReference type="PANTHER" id="PTHR48081:SF33">
    <property type="entry name" value="KYNURENINE FORMAMIDASE"/>
    <property type="match status" value="1"/>
</dbReference>
<dbReference type="EC" id="3.1.1.1" evidence="3"/>
<proteinExistence type="predicted"/>
<dbReference type="InterPro" id="IPR013094">
    <property type="entry name" value="AB_hydrolase_3"/>
</dbReference>
<gene>
    <name evidence="3" type="primary">nlhH3</name>
    <name evidence="3" type="ORF">AHOG_24315</name>
</gene>
<sequence>MIDREGGRSAAVYADFDQADLDREYSPSSCVPDLGRLLDDYAVAGARARATLRARLDLRYGTGPRQLLDFFPAAAVDAPLQVFVHGGYWQQLDKRDGSFPALDLVPAGVAFAAVGYGLAPEHRLDEIVASVRQSLWWLLEHAAELGFDPTRVHLAGSSAGAQLVAMALCADAMPDGRPPATVFAGATLLSGVYDLEPIRLSYVNEALGLDSAAAARNSPLRLLPDRLPPLIVARGGNETSEFARQHDAMVRAARDRGGEVQDLVVAHRNHFDLPFDLGDPGTALGRAVLARLGSAGAEDEQRPV</sequence>
<keyword evidence="4" id="KW-1185">Reference proteome</keyword>
<dbReference type="Gene3D" id="3.40.50.1820">
    <property type="entry name" value="alpha/beta hydrolase"/>
    <property type="match status" value="1"/>
</dbReference>
<name>A0A221WAB4_9PSEU</name>
<keyword evidence="1 3" id="KW-0378">Hydrolase</keyword>
<dbReference type="EMBL" id="CP022521">
    <property type="protein sequence ID" value="ASO22469.1"/>
    <property type="molecule type" value="Genomic_DNA"/>
</dbReference>
<accession>A0A221WAB4</accession>
<evidence type="ECO:0000256" key="1">
    <source>
        <dbReference type="ARBA" id="ARBA00022801"/>
    </source>
</evidence>
<dbReference type="SUPFAM" id="SSF53474">
    <property type="entry name" value="alpha/beta-Hydrolases"/>
    <property type="match status" value="1"/>
</dbReference>
<feature type="domain" description="Alpha/beta hydrolase fold-3" evidence="2">
    <location>
        <begin position="82"/>
        <end position="198"/>
    </location>
</feature>
<dbReference type="Proteomes" id="UP000204221">
    <property type="component" value="Chromosome"/>
</dbReference>
<reference evidence="3 4" key="1">
    <citation type="submission" date="2017-07" db="EMBL/GenBank/DDBJ databases">
        <title>Complete genome sequence of Actinoalloteichus hoggarensis DSM 45943, type strain of Actinoalloteichus hoggarensis.</title>
        <authorList>
            <person name="Ruckert C."/>
            <person name="Nouioui I."/>
            <person name="Willmese J."/>
            <person name="van Wezel G."/>
            <person name="Klenk H.-P."/>
            <person name="Kalinowski J."/>
            <person name="Zotchev S.B."/>
        </authorList>
    </citation>
    <scope>NUCLEOTIDE SEQUENCE [LARGE SCALE GENOMIC DNA]</scope>
    <source>
        <strain evidence="3 4">DSM 45943</strain>
    </source>
</reference>
<dbReference type="GO" id="GO:0106435">
    <property type="term" value="F:carboxylesterase activity"/>
    <property type="evidence" value="ECO:0007669"/>
    <property type="project" value="UniProtKB-EC"/>
</dbReference>
<dbReference type="InterPro" id="IPR029058">
    <property type="entry name" value="AB_hydrolase_fold"/>
</dbReference>
<protein>
    <submittedName>
        <fullName evidence="3">Carboxylesterase NlhH</fullName>
        <ecNumber evidence="3">3.1.1.1</ecNumber>
    </submittedName>
</protein>
<dbReference type="PANTHER" id="PTHR48081">
    <property type="entry name" value="AB HYDROLASE SUPERFAMILY PROTEIN C4A8.06C"/>
    <property type="match status" value="1"/>
</dbReference>
<dbReference type="KEGG" id="ahg:AHOG_24315"/>
<evidence type="ECO:0000259" key="2">
    <source>
        <dbReference type="Pfam" id="PF07859"/>
    </source>
</evidence>
<dbReference type="Pfam" id="PF07859">
    <property type="entry name" value="Abhydrolase_3"/>
    <property type="match status" value="1"/>
</dbReference>
<evidence type="ECO:0000313" key="4">
    <source>
        <dbReference type="Proteomes" id="UP000204221"/>
    </source>
</evidence>
<dbReference type="AlphaFoldDB" id="A0A221WAB4"/>